<keyword evidence="6" id="KW-1185">Reference proteome</keyword>
<protein>
    <recommendedName>
        <fullName evidence="7">Hexosyltransferase</fullName>
    </recommendedName>
</protein>
<dbReference type="GO" id="GO:0000032">
    <property type="term" value="P:cell wall mannoprotein biosynthetic process"/>
    <property type="evidence" value="ECO:0007669"/>
    <property type="project" value="TreeGrafter"/>
</dbReference>
<keyword evidence="2" id="KW-0808">Transferase</keyword>
<evidence type="ECO:0000313" key="5">
    <source>
        <dbReference type="EMBL" id="CAE8611203.1"/>
    </source>
</evidence>
<evidence type="ECO:0008006" key="7">
    <source>
        <dbReference type="Google" id="ProtNLM"/>
    </source>
</evidence>
<feature type="transmembrane region" description="Helical" evidence="4">
    <location>
        <begin position="62"/>
        <end position="79"/>
    </location>
</feature>
<sequence>MVLASVVGQRSQLDLPSSQSDEEKEDAPLFRVPPPAKSKPNGSAGHIFSQGGECRNKIPVKYLLVTLIVFVFGFTLGSMRGGISPSTSFLEAADTFRSSSSKNASASNASFLFPTIFASSTASAAVHMDVAITTAPPSAAITAASPSIGGATMFVQSCSVNFTKKAITTYTQDDDTQHFSKAIVTLARGGKEKETDYANIIRWAKSILDKNWSQSYDLICFHEGNILPAHQKYVKEGIGQSSRLVFRDVSAIFVNRKKEMACRKSSKESESHGCQESGLSANFGAGYRAMCSFWFMDFQELDVAYDYDFFLRIDDDCEVSSPQDPTPPEGIKVASSMWYYGDAGAVTSGMGELFYDLSRTSSANAFNWSWNFSRKISYTDNHQIPGPYSNVMWLDLKWARSQAVREVAEAVDATHCIFTNRWGDSPLWGCALKLLGLPKVFLNMTYYHGSHHATIKPGAIGRWR</sequence>
<keyword evidence="4" id="KW-0812">Transmembrane</keyword>
<comment type="caution">
    <text evidence="5">The sequence shown here is derived from an EMBL/GenBank/DDBJ whole genome shotgun (WGS) entry which is preliminary data.</text>
</comment>
<dbReference type="Gene3D" id="3.90.550.10">
    <property type="entry name" value="Spore Coat Polysaccharide Biosynthesis Protein SpsA, Chain A"/>
    <property type="match status" value="1"/>
</dbReference>
<dbReference type="AlphaFoldDB" id="A0A813FFG5"/>
<dbReference type="GO" id="GO:0005794">
    <property type="term" value="C:Golgi apparatus"/>
    <property type="evidence" value="ECO:0007669"/>
    <property type="project" value="TreeGrafter"/>
</dbReference>
<dbReference type="EMBL" id="CAJNNV010024969">
    <property type="protein sequence ID" value="CAE8611203.1"/>
    <property type="molecule type" value="Genomic_DNA"/>
</dbReference>
<proteinExistence type="inferred from homology"/>
<keyword evidence="4" id="KW-0472">Membrane</keyword>
<feature type="region of interest" description="Disordered" evidence="3">
    <location>
        <begin position="1"/>
        <end position="44"/>
    </location>
</feature>
<dbReference type="InterPro" id="IPR002685">
    <property type="entry name" value="Glyco_trans_15"/>
</dbReference>
<evidence type="ECO:0000256" key="1">
    <source>
        <dbReference type="ARBA" id="ARBA00007677"/>
    </source>
</evidence>
<dbReference type="PANTHER" id="PTHR31121:SF6">
    <property type="entry name" value="ALPHA-1,2 MANNOSYLTRANSFERASE KTR1"/>
    <property type="match status" value="1"/>
</dbReference>
<dbReference type="PANTHER" id="PTHR31121">
    <property type="entry name" value="ALPHA-1,2 MANNOSYLTRANSFERASE KTR1"/>
    <property type="match status" value="1"/>
</dbReference>
<keyword evidence="4" id="KW-1133">Transmembrane helix</keyword>
<accession>A0A813FFG5</accession>
<dbReference type="GO" id="GO:0006487">
    <property type="term" value="P:protein N-linked glycosylation"/>
    <property type="evidence" value="ECO:0007669"/>
    <property type="project" value="TreeGrafter"/>
</dbReference>
<comment type="similarity">
    <text evidence="1">Belongs to the glycosyltransferase 15 family.</text>
</comment>
<evidence type="ECO:0000256" key="4">
    <source>
        <dbReference type="SAM" id="Phobius"/>
    </source>
</evidence>
<evidence type="ECO:0000313" key="6">
    <source>
        <dbReference type="Proteomes" id="UP000654075"/>
    </source>
</evidence>
<feature type="compositionally biased region" description="Polar residues" evidence="3">
    <location>
        <begin position="8"/>
        <end position="19"/>
    </location>
</feature>
<dbReference type="GO" id="GO:0016020">
    <property type="term" value="C:membrane"/>
    <property type="evidence" value="ECO:0007669"/>
    <property type="project" value="InterPro"/>
</dbReference>
<dbReference type="InterPro" id="IPR029044">
    <property type="entry name" value="Nucleotide-diphossugar_trans"/>
</dbReference>
<reference evidence="5" key="1">
    <citation type="submission" date="2021-02" db="EMBL/GenBank/DDBJ databases">
        <authorList>
            <person name="Dougan E. K."/>
            <person name="Rhodes N."/>
            <person name="Thang M."/>
            <person name="Chan C."/>
        </authorList>
    </citation>
    <scope>NUCLEOTIDE SEQUENCE</scope>
</reference>
<name>A0A813FFG5_POLGL</name>
<evidence type="ECO:0000256" key="2">
    <source>
        <dbReference type="ARBA" id="ARBA00022679"/>
    </source>
</evidence>
<evidence type="ECO:0000256" key="3">
    <source>
        <dbReference type="SAM" id="MobiDB-lite"/>
    </source>
</evidence>
<dbReference type="Proteomes" id="UP000654075">
    <property type="component" value="Unassembled WGS sequence"/>
</dbReference>
<dbReference type="GO" id="GO:0000026">
    <property type="term" value="F:alpha-1,2-mannosyltransferase activity"/>
    <property type="evidence" value="ECO:0007669"/>
    <property type="project" value="TreeGrafter"/>
</dbReference>
<gene>
    <name evidence="5" type="ORF">PGLA1383_LOCUS29010</name>
</gene>
<dbReference type="SUPFAM" id="SSF53448">
    <property type="entry name" value="Nucleotide-diphospho-sugar transferases"/>
    <property type="match status" value="1"/>
</dbReference>
<organism evidence="5 6">
    <name type="scientific">Polarella glacialis</name>
    <name type="common">Dinoflagellate</name>
    <dbReference type="NCBI Taxonomy" id="89957"/>
    <lineage>
        <taxon>Eukaryota</taxon>
        <taxon>Sar</taxon>
        <taxon>Alveolata</taxon>
        <taxon>Dinophyceae</taxon>
        <taxon>Suessiales</taxon>
        <taxon>Suessiaceae</taxon>
        <taxon>Polarella</taxon>
    </lineage>
</organism>